<name>A0ABT7EPG3_9GAMM</name>
<protein>
    <recommendedName>
        <fullName evidence="3">Carboxypeptidase regulatory-like domain-containing protein</fullName>
    </recommendedName>
</protein>
<proteinExistence type="predicted"/>
<dbReference type="EMBL" id="JASJUT010000008">
    <property type="protein sequence ID" value="MDK2596893.1"/>
    <property type="molecule type" value="Genomic_DNA"/>
</dbReference>
<evidence type="ECO:0008006" key="3">
    <source>
        <dbReference type="Google" id="ProtNLM"/>
    </source>
</evidence>
<comment type="caution">
    <text evidence="1">The sequence shown here is derived from an EMBL/GenBank/DDBJ whole genome shotgun (WGS) entry which is preliminary data.</text>
</comment>
<evidence type="ECO:0000313" key="2">
    <source>
        <dbReference type="Proteomes" id="UP001231915"/>
    </source>
</evidence>
<gene>
    <name evidence="1" type="ORF">QNM18_17720</name>
</gene>
<keyword evidence="2" id="KW-1185">Reference proteome</keyword>
<dbReference type="RefSeq" id="WP_284138003.1">
    <property type="nucleotide sequence ID" value="NZ_JASJUT010000008.1"/>
</dbReference>
<dbReference type="Proteomes" id="UP001231915">
    <property type="component" value="Unassembled WGS sequence"/>
</dbReference>
<organism evidence="1 2">
    <name type="scientific">Pseudoalteromonas obscura</name>
    <dbReference type="NCBI Taxonomy" id="3048491"/>
    <lineage>
        <taxon>Bacteria</taxon>
        <taxon>Pseudomonadati</taxon>
        <taxon>Pseudomonadota</taxon>
        <taxon>Gammaproteobacteria</taxon>
        <taxon>Alteromonadales</taxon>
        <taxon>Pseudoalteromonadaceae</taxon>
        <taxon>Pseudoalteromonas</taxon>
    </lineage>
</organism>
<reference evidence="1 2" key="1">
    <citation type="submission" date="2023-05" db="EMBL/GenBank/DDBJ databases">
        <title>Pseudoalteromonas ardens sp. nov., Pseudoalteromonas obscura sp. nov., and Pseudoalteromonas umbrosa sp. nov., isolated from the coral Montipora capitata.</title>
        <authorList>
            <person name="Thomas E.M."/>
            <person name="Smith E.M."/>
            <person name="Papke E."/>
            <person name="Shlafstein M.D."/>
            <person name="Oline D.K."/>
            <person name="Videau P."/>
            <person name="Saw J.H."/>
            <person name="Strangman W.K."/>
            <person name="Ushijima B."/>
        </authorList>
    </citation>
    <scope>NUCLEOTIDE SEQUENCE [LARGE SCALE GENOMIC DNA]</scope>
    <source>
        <strain evidence="1 2">P94</strain>
    </source>
</reference>
<sequence length="194" mass="21553">MKGLKRICTILTTIFISGCASQNIDDVYVENVKPSNGVVWGTMSYSGVYADYQLHFQNMDTEESTFISLNSNVNEDGVFAISLPEGVYRIVGWQVSSPFLSIYKKGEAHQSFVSSHQKLTYIGRVHFEQKAPKAGESPVITATLAEHFSIDASLLSNSYNYLDQQSRVFKAHMQYGEICAGCIERSIVTAAQSR</sequence>
<accession>A0ABT7EPG3</accession>
<evidence type="ECO:0000313" key="1">
    <source>
        <dbReference type="EMBL" id="MDK2596893.1"/>
    </source>
</evidence>
<dbReference type="PROSITE" id="PS51257">
    <property type="entry name" value="PROKAR_LIPOPROTEIN"/>
    <property type="match status" value="1"/>
</dbReference>